<keyword evidence="5 7" id="KW-0472">Membrane</keyword>
<dbReference type="Pfam" id="PF00188">
    <property type="entry name" value="CAP"/>
    <property type="match status" value="2"/>
</dbReference>
<dbReference type="SMART" id="SM00198">
    <property type="entry name" value="SCP"/>
    <property type="match status" value="2"/>
</dbReference>
<dbReference type="Gene3D" id="3.40.33.10">
    <property type="entry name" value="CAP"/>
    <property type="match status" value="2"/>
</dbReference>
<evidence type="ECO:0000259" key="8">
    <source>
        <dbReference type="SMART" id="SM00198"/>
    </source>
</evidence>
<dbReference type="GO" id="GO:0005783">
    <property type="term" value="C:endoplasmic reticulum"/>
    <property type="evidence" value="ECO:0007669"/>
    <property type="project" value="TreeGrafter"/>
</dbReference>
<comment type="domain">
    <text evidence="7">The DHHC domain is required for palmitoyltransferase activity.</text>
</comment>
<keyword evidence="4 7" id="KW-1133">Transmembrane helix</keyword>
<sequence length="632" mass="71335">MLCHRPSGLQLLSYFLTVLLFPVACFSSVSLAFPICTTCLIASYVFVYAQNIFLTFFDVSPDELVIRRKQGIKPVKFDPRRHSHVIERGFCNICQIHVKEKTKHCRRCNICVEVFDHHCIWLNNCIGKKNYRLFIVLLVSIVFLSSGATVLGFLQLLFWISDTEHMQEMSAQIFSLVIPLWVWLLASFASFASHLAIGAVTAHLLRFHIKLWKKGITTYRFIIDQRQKKTASRETISAQNEGSIERVLNEGHAVEKLGDEWRNAVLKFHNEHRRKLAKGMQPTAGEKLMPPAKDMNELEWDSDMEKEAKAFICDPTLPSVDFGVTYDSIDLSGSNFNISTRTRAVLKKWWNQAKKTDLSSDPIYDREKIREFGNMALAKNTRLACAYGSCADGGKLLCMYDQMPMPTHALYQKASVPAEICTACSVSTHCVDSLCSSRKPDGSITDKWRNAVLKFHNEHRRKLAKGMQPTAGAKLMPPAKDMNELKWDSDMEEEAKAFICDPTLPSVDFGVTYGRIDLDGSSSDIFARTRAVLNKWWNKAKKTDLSSDPIYDREKIREFGVMALAKNTRLACAYGSCADGGKLLCMYDQIPMLSHALVTQNELLYKKAVDGGEICTGCPTSAQCVNYLCQAK</sequence>
<comment type="subcellular location">
    <subcellularLocation>
        <location evidence="1">Membrane</location>
        <topology evidence="1">Multi-pass membrane protein</topology>
    </subcellularLocation>
</comment>
<gene>
    <name evidence="9" type="primary">Acey_s0610.g624</name>
    <name evidence="9" type="synonym">Acey-T22E7.2</name>
    <name evidence="9" type="synonym">ASP-s0610.g624</name>
    <name evidence="9" type="ORF">Y032_0610g624</name>
</gene>
<feature type="domain" description="SCP" evidence="8">
    <location>
        <begin position="260"/>
        <end position="404"/>
    </location>
</feature>
<feature type="transmembrane region" description="Helical" evidence="7">
    <location>
        <begin position="180"/>
        <end position="205"/>
    </location>
</feature>
<keyword evidence="3 7" id="KW-0812">Transmembrane</keyword>
<dbReference type="GO" id="GO:0006612">
    <property type="term" value="P:protein targeting to membrane"/>
    <property type="evidence" value="ECO:0007669"/>
    <property type="project" value="TreeGrafter"/>
</dbReference>
<dbReference type="PROSITE" id="PS50216">
    <property type="entry name" value="DHHC"/>
    <property type="match status" value="1"/>
</dbReference>
<feature type="transmembrane region" description="Helical" evidence="7">
    <location>
        <begin position="12"/>
        <end position="35"/>
    </location>
</feature>
<dbReference type="SUPFAM" id="SSF55797">
    <property type="entry name" value="PR-1-like"/>
    <property type="match status" value="2"/>
</dbReference>
<evidence type="ECO:0000256" key="4">
    <source>
        <dbReference type="ARBA" id="ARBA00022989"/>
    </source>
</evidence>
<protein>
    <recommendedName>
        <fullName evidence="7">Palmitoyltransferase</fullName>
        <ecNumber evidence="7">2.3.1.225</ecNumber>
    </recommendedName>
</protein>
<comment type="caution">
    <text evidence="9">The sequence shown here is derived from an EMBL/GenBank/DDBJ whole genome shotgun (WGS) entry which is preliminary data.</text>
</comment>
<evidence type="ECO:0000256" key="7">
    <source>
        <dbReference type="RuleBase" id="RU079119"/>
    </source>
</evidence>
<dbReference type="InterPro" id="IPR014044">
    <property type="entry name" value="CAP_dom"/>
</dbReference>
<accession>A0A016WLH8</accession>
<dbReference type="EMBL" id="JARK01000210">
    <property type="protein sequence ID" value="EYC40490.1"/>
    <property type="molecule type" value="Genomic_DNA"/>
</dbReference>
<dbReference type="GO" id="GO:0019706">
    <property type="term" value="F:protein-cysteine S-palmitoyltransferase activity"/>
    <property type="evidence" value="ECO:0007669"/>
    <property type="project" value="UniProtKB-EC"/>
</dbReference>
<dbReference type="AlphaFoldDB" id="A0A016WLH8"/>
<feature type="transmembrane region" description="Helical" evidence="7">
    <location>
        <begin position="133"/>
        <end position="160"/>
    </location>
</feature>
<dbReference type="InterPro" id="IPR039859">
    <property type="entry name" value="PFA4/ZDH16/20/ERF2-like"/>
</dbReference>
<dbReference type="OrthoDB" id="5859136at2759"/>
<evidence type="ECO:0000256" key="3">
    <source>
        <dbReference type="ARBA" id="ARBA00022692"/>
    </source>
</evidence>
<comment type="similarity">
    <text evidence="7">Belongs to the DHHC palmitoyltransferase family.</text>
</comment>
<keyword evidence="6 7" id="KW-0012">Acyltransferase</keyword>
<dbReference type="Proteomes" id="UP000024635">
    <property type="component" value="Unassembled WGS sequence"/>
</dbReference>
<proteinExistence type="inferred from homology"/>
<dbReference type="GO" id="GO:0005794">
    <property type="term" value="C:Golgi apparatus"/>
    <property type="evidence" value="ECO:0007669"/>
    <property type="project" value="TreeGrafter"/>
</dbReference>
<organism evidence="9 10">
    <name type="scientific">Ancylostoma ceylanicum</name>
    <dbReference type="NCBI Taxonomy" id="53326"/>
    <lineage>
        <taxon>Eukaryota</taxon>
        <taxon>Metazoa</taxon>
        <taxon>Ecdysozoa</taxon>
        <taxon>Nematoda</taxon>
        <taxon>Chromadorea</taxon>
        <taxon>Rhabditida</taxon>
        <taxon>Rhabditina</taxon>
        <taxon>Rhabditomorpha</taxon>
        <taxon>Strongyloidea</taxon>
        <taxon>Ancylostomatidae</taxon>
        <taxon>Ancylostomatinae</taxon>
        <taxon>Ancylostoma</taxon>
    </lineage>
</organism>
<dbReference type="PANTHER" id="PTHR22883">
    <property type="entry name" value="ZINC FINGER DHHC DOMAIN CONTAINING PROTEIN"/>
    <property type="match status" value="1"/>
</dbReference>
<dbReference type="PANTHER" id="PTHR22883:SF203">
    <property type="entry name" value="PALMITOYLTRANSFERASE"/>
    <property type="match status" value="1"/>
</dbReference>
<dbReference type="Pfam" id="PF01529">
    <property type="entry name" value="DHHC"/>
    <property type="match status" value="1"/>
</dbReference>
<dbReference type="InterPro" id="IPR001594">
    <property type="entry name" value="Palmitoyltrfase_DHHC"/>
</dbReference>
<comment type="catalytic activity">
    <reaction evidence="7">
        <text>L-cysteinyl-[protein] + hexadecanoyl-CoA = S-hexadecanoyl-L-cysteinyl-[protein] + CoA</text>
        <dbReference type="Rhea" id="RHEA:36683"/>
        <dbReference type="Rhea" id="RHEA-COMP:10131"/>
        <dbReference type="Rhea" id="RHEA-COMP:11032"/>
        <dbReference type="ChEBI" id="CHEBI:29950"/>
        <dbReference type="ChEBI" id="CHEBI:57287"/>
        <dbReference type="ChEBI" id="CHEBI:57379"/>
        <dbReference type="ChEBI" id="CHEBI:74151"/>
        <dbReference type="EC" id="2.3.1.225"/>
    </reaction>
</comment>
<keyword evidence="10" id="KW-1185">Reference proteome</keyword>
<name>A0A016WLH8_9BILA</name>
<dbReference type="STRING" id="53326.A0A016WLH8"/>
<keyword evidence="2 7" id="KW-0808">Transferase</keyword>
<dbReference type="EC" id="2.3.1.225" evidence="7"/>
<feature type="domain" description="SCP" evidence="8">
    <location>
        <begin position="447"/>
        <end position="594"/>
    </location>
</feature>
<dbReference type="CDD" id="cd05380">
    <property type="entry name" value="CAP_euk"/>
    <property type="match status" value="2"/>
</dbReference>
<reference evidence="10" key="1">
    <citation type="journal article" date="2015" name="Nat. Genet.">
        <title>The genome and transcriptome of the zoonotic hookworm Ancylostoma ceylanicum identify infection-specific gene families.</title>
        <authorList>
            <person name="Schwarz E.M."/>
            <person name="Hu Y."/>
            <person name="Antoshechkin I."/>
            <person name="Miller M.M."/>
            <person name="Sternberg P.W."/>
            <person name="Aroian R.V."/>
        </authorList>
    </citation>
    <scope>NUCLEOTIDE SEQUENCE</scope>
    <source>
        <strain evidence="10">HY135</strain>
    </source>
</reference>
<dbReference type="GO" id="GO:0016020">
    <property type="term" value="C:membrane"/>
    <property type="evidence" value="ECO:0007669"/>
    <property type="project" value="UniProtKB-SubCell"/>
</dbReference>
<evidence type="ECO:0000313" key="9">
    <source>
        <dbReference type="EMBL" id="EYC40490.1"/>
    </source>
</evidence>
<feature type="transmembrane region" description="Helical" evidence="7">
    <location>
        <begin position="41"/>
        <end position="59"/>
    </location>
</feature>
<dbReference type="InterPro" id="IPR035940">
    <property type="entry name" value="CAP_sf"/>
</dbReference>
<evidence type="ECO:0000256" key="6">
    <source>
        <dbReference type="ARBA" id="ARBA00023315"/>
    </source>
</evidence>
<evidence type="ECO:0000313" key="10">
    <source>
        <dbReference type="Proteomes" id="UP000024635"/>
    </source>
</evidence>
<evidence type="ECO:0000256" key="1">
    <source>
        <dbReference type="ARBA" id="ARBA00004141"/>
    </source>
</evidence>
<evidence type="ECO:0000256" key="5">
    <source>
        <dbReference type="ARBA" id="ARBA00023136"/>
    </source>
</evidence>
<evidence type="ECO:0000256" key="2">
    <source>
        <dbReference type="ARBA" id="ARBA00022679"/>
    </source>
</evidence>